<name>A0A916RUR5_9BACT</name>
<dbReference type="InterPro" id="IPR013784">
    <property type="entry name" value="Carb-bd-like_fold"/>
</dbReference>
<reference evidence="1" key="1">
    <citation type="journal article" date="2014" name="Int. J. Syst. Evol. Microbiol.">
        <title>Complete genome sequence of Corynebacterium casei LMG S-19264T (=DSM 44701T), isolated from a smear-ripened cheese.</title>
        <authorList>
            <consortium name="US DOE Joint Genome Institute (JGI-PGF)"/>
            <person name="Walter F."/>
            <person name="Albersmeier A."/>
            <person name="Kalinowski J."/>
            <person name="Ruckert C."/>
        </authorList>
    </citation>
    <scope>NUCLEOTIDE SEQUENCE</scope>
    <source>
        <strain evidence="1">CGMCC 1.15447</strain>
    </source>
</reference>
<comment type="caution">
    <text evidence="1">The sequence shown here is derived from an EMBL/GenBank/DDBJ whole genome shotgun (WGS) entry which is preliminary data.</text>
</comment>
<dbReference type="SUPFAM" id="SSF49452">
    <property type="entry name" value="Starch-binding domain-like"/>
    <property type="match status" value="1"/>
</dbReference>
<accession>A0A916RUR5</accession>
<sequence length="347" mass="35981">MLPLLVVLLVSALLVSGFALPLAAQQAAELPDSPSAQTAAQATSITGVVTDEDGAAVAGASIALMHPDRPAMAAQKTVSGADGGFALNDVAPGAFQVSITAVGFSVQSLSGTIAQGQQDALGTIRLRASVNIGVNVSSNTEQMAEIEVRHEEKQRVLGIIPNYYIVYDGSTAPLDTKQKYRLAWRTAIDPTSFLGAGVIAGIEQGANTFPAYGQGAAGYAKRFGAAYADGFSANLLSNAVFPALFKQDPRYFYKGTGSVRSRAAYAIANSVVCKGDNGRWQLCYSGILGSLAAGGISNLYYPAADRNGVGLTLENTALGIAGGAASNLFEEFLLKKFTTHSHGQTHP</sequence>
<gene>
    <name evidence="1" type="ORF">GCM10011507_21960</name>
</gene>
<dbReference type="GO" id="GO:0030246">
    <property type="term" value="F:carbohydrate binding"/>
    <property type="evidence" value="ECO:0007669"/>
    <property type="project" value="InterPro"/>
</dbReference>
<reference evidence="1" key="2">
    <citation type="submission" date="2020-09" db="EMBL/GenBank/DDBJ databases">
        <authorList>
            <person name="Sun Q."/>
            <person name="Zhou Y."/>
        </authorList>
    </citation>
    <scope>NUCLEOTIDE SEQUENCE</scope>
    <source>
        <strain evidence="1">CGMCC 1.15447</strain>
    </source>
</reference>
<dbReference type="Proteomes" id="UP000648801">
    <property type="component" value="Unassembled WGS sequence"/>
</dbReference>
<evidence type="ECO:0008006" key="3">
    <source>
        <dbReference type="Google" id="ProtNLM"/>
    </source>
</evidence>
<dbReference type="Gene3D" id="2.60.40.1120">
    <property type="entry name" value="Carboxypeptidase-like, regulatory domain"/>
    <property type="match status" value="1"/>
</dbReference>
<evidence type="ECO:0000313" key="1">
    <source>
        <dbReference type="EMBL" id="GGA69990.1"/>
    </source>
</evidence>
<proteinExistence type="predicted"/>
<keyword evidence="2" id="KW-1185">Reference proteome</keyword>
<organism evidence="1 2">
    <name type="scientific">Edaphobacter acidisoli</name>
    <dbReference type="NCBI Taxonomy" id="2040573"/>
    <lineage>
        <taxon>Bacteria</taxon>
        <taxon>Pseudomonadati</taxon>
        <taxon>Acidobacteriota</taxon>
        <taxon>Terriglobia</taxon>
        <taxon>Terriglobales</taxon>
        <taxon>Acidobacteriaceae</taxon>
        <taxon>Edaphobacter</taxon>
    </lineage>
</organism>
<dbReference type="Pfam" id="PF13620">
    <property type="entry name" value="CarboxypepD_reg"/>
    <property type="match status" value="1"/>
</dbReference>
<dbReference type="AlphaFoldDB" id="A0A916RUR5"/>
<evidence type="ECO:0000313" key="2">
    <source>
        <dbReference type="Proteomes" id="UP000648801"/>
    </source>
</evidence>
<protein>
    <recommendedName>
        <fullName evidence="3">Carboxypeptidase regulatory-like domain-containing protein</fullName>
    </recommendedName>
</protein>
<dbReference type="EMBL" id="BMJB01000001">
    <property type="protein sequence ID" value="GGA69990.1"/>
    <property type="molecule type" value="Genomic_DNA"/>
</dbReference>